<dbReference type="GO" id="GO:0046872">
    <property type="term" value="F:metal ion binding"/>
    <property type="evidence" value="ECO:0007669"/>
    <property type="project" value="UniProtKB-KW"/>
</dbReference>
<dbReference type="InterPro" id="IPR038565">
    <property type="entry name" value="CLIP_sf"/>
</dbReference>
<comment type="subcellular location">
    <subcellularLocation>
        <location evidence="12">Secreted</location>
    </subcellularLocation>
</comment>
<proteinExistence type="inferred from homology"/>
<dbReference type="PROSITE" id="PS51888">
    <property type="entry name" value="CLIP"/>
    <property type="match status" value="1"/>
</dbReference>
<feature type="region of interest" description="Disordered" evidence="13">
    <location>
        <begin position="94"/>
        <end position="128"/>
    </location>
</feature>
<feature type="chain" id="PRO_5023965687" description="CLIP domain-containing serine protease" evidence="12">
    <location>
        <begin position="30"/>
        <end position="394"/>
    </location>
</feature>
<dbReference type="FunFam" id="2.40.10.10:FF:000028">
    <property type="entry name" value="Serine protease easter"/>
    <property type="match status" value="1"/>
</dbReference>
<evidence type="ECO:0000256" key="2">
    <source>
        <dbReference type="ARBA" id="ARBA00022723"/>
    </source>
</evidence>
<comment type="similarity">
    <text evidence="10 12">Belongs to the peptidase S1 family. CLIP subfamily.</text>
</comment>
<accession>B3LYY3</accession>
<evidence type="ECO:0000259" key="14">
    <source>
        <dbReference type="PROSITE" id="PS50240"/>
    </source>
</evidence>
<dbReference type="KEGG" id="dan:6500465"/>
<protein>
    <recommendedName>
        <fullName evidence="12">CLIP domain-containing serine protease</fullName>
        <ecNumber evidence="11">3.4.21.-</ecNumber>
    </recommendedName>
</protein>
<dbReference type="InterPro" id="IPR051487">
    <property type="entry name" value="Ser/Thr_Proteases_Immune/Dev"/>
</dbReference>
<evidence type="ECO:0000256" key="11">
    <source>
        <dbReference type="RuleBase" id="RU363034"/>
    </source>
</evidence>
<gene>
    <name evidence="16" type="primary">Dana\GF17682</name>
    <name evidence="16" type="synonym">dana_GLEANR_18944</name>
    <name evidence="16" type="ORF">GF17682</name>
</gene>
<dbReference type="InParanoid" id="B3LYY3"/>
<dbReference type="GO" id="GO:0005576">
    <property type="term" value="C:extracellular region"/>
    <property type="evidence" value="ECO:0007669"/>
    <property type="project" value="UniProtKB-SubCell"/>
</dbReference>
<reference evidence="16 17" key="1">
    <citation type="journal article" date="2007" name="Nature">
        <title>Evolution of genes and genomes on the Drosophila phylogeny.</title>
        <authorList>
            <consortium name="Drosophila 12 Genomes Consortium"/>
            <person name="Clark A.G."/>
            <person name="Eisen M.B."/>
            <person name="Smith D.R."/>
            <person name="Bergman C.M."/>
            <person name="Oliver B."/>
            <person name="Markow T.A."/>
            <person name="Kaufman T.C."/>
            <person name="Kellis M."/>
            <person name="Gelbart W."/>
            <person name="Iyer V.N."/>
            <person name="Pollard D.A."/>
            <person name="Sackton T.B."/>
            <person name="Larracuente A.M."/>
            <person name="Singh N.D."/>
            <person name="Abad J.P."/>
            <person name="Abt D.N."/>
            <person name="Adryan B."/>
            <person name="Aguade M."/>
            <person name="Akashi H."/>
            <person name="Anderson W.W."/>
            <person name="Aquadro C.F."/>
            <person name="Ardell D.H."/>
            <person name="Arguello R."/>
            <person name="Artieri C.G."/>
            <person name="Barbash D.A."/>
            <person name="Barker D."/>
            <person name="Barsanti P."/>
            <person name="Batterham P."/>
            <person name="Batzoglou S."/>
            <person name="Begun D."/>
            <person name="Bhutkar A."/>
            <person name="Blanco E."/>
            <person name="Bosak S.A."/>
            <person name="Bradley R.K."/>
            <person name="Brand A.D."/>
            <person name="Brent M.R."/>
            <person name="Brooks A.N."/>
            <person name="Brown R.H."/>
            <person name="Butlin R.K."/>
            <person name="Caggese C."/>
            <person name="Calvi B.R."/>
            <person name="Bernardo de Carvalho A."/>
            <person name="Caspi A."/>
            <person name="Castrezana S."/>
            <person name="Celniker S.E."/>
            <person name="Chang J.L."/>
            <person name="Chapple C."/>
            <person name="Chatterji S."/>
            <person name="Chinwalla A."/>
            <person name="Civetta A."/>
            <person name="Clifton S.W."/>
            <person name="Comeron J.M."/>
            <person name="Costello J.C."/>
            <person name="Coyne J.A."/>
            <person name="Daub J."/>
            <person name="David R.G."/>
            <person name="Delcher A.L."/>
            <person name="Delehaunty K."/>
            <person name="Do C.B."/>
            <person name="Ebling H."/>
            <person name="Edwards K."/>
            <person name="Eickbush T."/>
            <person name="Evans J.D."/>
            <person name="Filipski A."/>
            <person name="Findeiss S."/>
            <person name="Freyhult E."/>
            <person name="Fulton L."/>
            <person name="Fulton R."/>
            <person name="Garcia A.C."/>
            <person name="Gardiner A."/>
            <person name="Garfield D.A."/>
            <person name="Garvin B.E."/>
            <person name="Gibson G."/>
            <person name="Gilbert D."/>
            <person name="Gnerre S."/>
            <person name="Godfrey J."/>
            <person name="Good R."/>
            <person name="Gotea V."/>
            <person name="Gravely B."/>
            <person name="Greenberg A.J."/>
            <person name="Griffiths-Jones S."/>
            <person name="Gross S."/>
            <person name="Guigo R."/>
            <person name="Gustafson E.A."/>
            <person name="Haerty W."/>
            <person name="Hahn M.W."/>
            <person name="Halligan D.L."/>
            <person name="Halpern A.L."/>
            <person name="Halter G.M."/>
            <person name="Han M.V."/>
            <person name="Heger A."/>
            <person name="Hillier L."/>
            <person name="Hinrichs A.S."/>
            <person name="Holmes I."/>
            <person name="Hoskins R.A."/>
            <person name="Hubisz M.J."/>
            <person name="Hultmark D."/>
            <person name="Huntley M.A."/>
            <person name="Jaffe D.B."/>
            <person name="Jagadeeshan S."/>
            <person name="Jeck W.R."/>
            <person name="Johnson J."/>
            <person name="Jones C.D."/>
            <person name="Jordan W.C."/>
            <person name="Karpen G.H."/>
            <person name="Kataoka E."/>
            <person name="Keightley P.D."/>
            <person name="Kheradpour P."/>
            <person name="Kirkness E.F."/>
            <person name="Koerich L.B."/>
            <person name="Kristiansen K."/>
            <person name="Kudrna D."/>
            <person name="Kulathinal R.J."/>
            <person name="Kumar S."/>
            <person name="Kwok R."/>
            <person name="Lander E."/>
            <person name="Langley C.H."/>
            <person name="Lapoint R."/>
            <person name="Lazzaro B.P."/>
            <person name="Lee S.J."/>
            <person name="Levesque L."/>
            <person name="Li R."/>
            <person name="Lin C.F."/>
            <person name="Lin M.F."/>
            <person name="Lindblad-Toh K."/>
            <person name="Llopart A."/>
            <person name="Long M."/>
            <person name="Low L."/>
            <person name="Lozovsky E."/>
            <person name="Lu J."/>
            <person name="Luo M."/>
            <person name="Machado C.A."/>
            <person name="Makalowski W."/>
            <person name="Marzo M."/>
            <person name="Matsuda M."/>
            <person name="Matzkin L."/>
            <person name="McAllister B."/>
            <person name="McBride C.S."/>
            <person name="McKernan B."/>
            <person name="McKernan K."/>
            <person name="Mendez-Lago M."/>
            <person name="Minx P."/>
            <person name="Mollenhauer M.U."/>
            <person name="Montooth K."/>
            <person name="Mount S.M."/>
            <person name="Mu X."/>
            <person name="Myers E."/>
            <person name="Negre B."/>
            <person name="Newfeld S."/>
            <person name="Nielsen R."/>
            <person name="Noor M.A."/>
            <person name="O'Grady P."/>
            <person name="Pachter L."/>
            <person name="Papaceit M."/>
            <person name="Parisi M.J."/>
            <person name="Parisi M."/>
            <person name="Parts L."/>
            <person name="Pedersen J.S."/>
            <person name="Pesole G."/>
            <person name="Phillippy A.M."/>
            <person name="Ponting C.P."/>
            <person name="Pop M."/>
            <person name="Porcelli D."/>
            <person name="Powell J.R."/>
            <person name="Prohaska S."/>
            <person name="Pruitt K."/>
            <person name="Puig M."/>
            <person name="Quesneville H."/>
            <person name="Ram K.R."/>
            <person name="Rand D."/>
            <person name="Rasmussen M.D."/>
            <person name="Reed L.K."/>
            <person name="Reenan R."/>
            <person name="Reily A."/>
            <person name="Remington K.A."/>
            <person name="Rieger T.T."/>
            <person name="Ritchie M.G."/>
            <person name="Robin C."/>
            <person name="Rogers Y.H."/>
            <person name="Rohde C."/>
            <person name="Rozas J."/>
            <person name="Rubenfield M.J."/>
            <person name="Ruiz A."/>
            <person name="Russo S."/>
            <person name="Salzberg S.L."/>
            <person name="Sanchez-Gracia A."/>
            <person name="Saranga D.J."/>
            <person name="Sato H."/>
            <person name="Schaeffer S.W."/>
            <person name="Schatz M.C."/>
            <person name="Schlenke T."/>
            <person name="Schwartz R."/>
            <person name="Segarra C."/>
            <person name="Singh R.S."/>
            <person name="Sirot L."/>
            <person name="Sirota M."/>
            <person name="Sisneros N.B."/>
            <person name="Smith C.D."/>
            <person name="Smith T.F."/>
            <person name="Spieth J."/>
            <person name="Stage D.E."/>
            <person name="Stark A."/>
            <person name="Stephan W."/>
            <person name="Strausberg R.L."/>
            <person name="Strempel S."/>
            <person name="Sturgill D."/>
            <person name="Sutton G."/>
            <person name="Sutton G.G."/>
            <person name="Tao W."/>
            <person name="Teichmann S."/>
            <person name="Tobari Y.N."/>
            <person name="Tomimura Y."/>
            <person name="Tsolas J.M."/>
            <person name="Valente V.L."/>
            <person name="Venter E."/>
            <person name="Venter J.C."/>
            <person name="Vicario S."/>
            <person name="Vieira F.G."/>
            <person name="Vilella A.J."/>
            <person name="Villasante A."/>
            <person name="Walenz B."/>
            <person name="Wang J."/>
            <person name="Wasserman M."/>
            <person name="Watts T."/>
            <person name="Wilson D."/>
            <person name="Wilson R.K."/>
            <person name="Wing R.A."/>
            <person name="Wolfner M.F."/>
            <person name="Wong A."/>
            <person name="Wong G.K."/>
            <person name="Wu C.I."/>
            <person name="Wu G."/>
            <person name="Yamamoto D."/>
            <person name="Yang H.P."/>
            <person name="Yang S.P."/>
            <person name="Yorke J.A."/>
            <person name="Yoshida K."/>
            <person name="Zdobnov E."/>
            <person name="Zhang P."/>
            <person name="Zhang Y."/>
            <person name="Zimin A.V."/>
            <person name="Baldwin J."/>
            <person name="Abdouelleil A."/>
            <person name="Abdulkadir J."/>
            <person name="Abebe A."/>
            <person name="Abera B."/>
            <person name="Abreu J."/>
            <person name="Acer S.C."/>
            <person name="Aftuck L."/>
            <person name="Alexander A."/>
            <person name="An P."/>
            <person name="Anderson E."/>
            <person name="Anderson S."/>
            <person name="Arachi H."/>
            <person name="Azer M."/>
            <person name="Bachantsang P."/>
            <person name="Barry A."/>
            <person name="Bayul T."/>
            <person name="Berlin A."/>
            <person name="Bessette D."/>
            <person name="Bloom T."/>
            <person name="Blye J."/>
            <person name="Boguslavskiy L."/>
            <person name="Bonnet C."/>
            <person name="Boukhgalter B."/>
            <person name="Bourzgui I."/>
            <person name="Brown A."/>
            <person name="Cahill P."/>
            <person name="Channer S."/>
            <person name="Cheshatsang Y."/>
            <person name="Chuda L."/>
            <person name="Citroen M."/>
            <person name="Collymore A."/>
            <person name="Cooke P."/>
            <person name="Costello M."/>
            <person name="D'Aco K."/>
            <person name="Daza R."/>
            <person name="De Haan G."/>
            <person name="DeGray S."/>
            <person name="DeMaso C."/>
            <person name="Dhargay N."/>
            <person name="Dooley K."/>
            <person name="Dooley E."/>
            <person name="Doricent M."/>
            <person name="Dorje P."/>
            <person name="Dorjee K."/>
            <person name="Dupes A."/>
            <person name="Elong R."/>
            <person name="Falk J."/>
            <person name="Farina A."/>
            <person name="Faro S."/>
            <person name="Ferguson D."/>
            <person name="Fisher S."/>
            <person name="Foley C.D."/>
            <person name="Franke A."/>
            <person name="Friedrich D."/>
            <person name="Gadbois L."/>
            <person name="Gearin G."/>
            <person name="Gearin C.R."/>
            <person name="Giannoukos G."/>
            <person name="Goode T."/>
            <person name="Graham J."/>
            <person name="Grandbois E."/>
            <person name="Grewal S."/>
            <person name="Gyaltsen K."/>
            <person name="Hafez N."/>
            <person name="Hagos B."/>
            <person name="Hall J."/>
            <person name="Henson C."/>
            <person name="Hollinger A."/>
            <person name="Honan T."/>
            <person name="Huard M.D."/>
            <person name="Hughes L."/>
            <person name="Hurhula B."/>
            <person name="Husby M.E."/>
            <person name="Kamat A."/>
            <person name="Kanga B."/>
            <person name="Kashin S."/>
            <person name="Khazanovich D."/>
            <person name="Kisner P."/>
            <person name="Lance K."/>
            <person name="Lara M."/>
            <person name="Lee W."/>
            <person name="Lennon N."/>
            <person name="Letendre F."/>
            <person name="LeVine R."/>
            <person name="Lipovsky A."/>
            <person name="Liu X."/>
            <person name="Liu J."/>
            <person name="Liu S."/>
            <person name="Lokyitsang T."/>
            <person name="Lokyitsang Y."/>
            <person name="Lubonja R."/>
            <person name="Lui A."/>
            <person name="MacDonald P."/>
            <person name="Magnisalis V."/>
            <person name="Maru K."/>
            <person name="Matthews C."/>
            <person name="McCusker W."/>
            <person name="McDonough S."/>
            <person name="Mehta T."/>
            <person name="Meldrim J."/>
            <person name="Meneus L."/>
            <person name="Mihai O."/>
            <person name="Mihalev A."/>
            <person name="Mihova T."/>
            <person name="Mittelman R."/>
            <person name="Mlenga V."/>
            <person name="Montmayeur A."/>
            <person name="Mulrain L."/>
            <person name="Navidi A."/>
            <person name="Naylor J."/>
            <person name="Negash T."/>
            <person name="Nguyen T."/>
            <person name="Nguyen N."/>
            <person name="Nicol R."/>
            <person name="Norbu C."/>
            <person name="Norbu N."/>
            <person name="Novod N."/>
            <person name="O'Neill B."/>
            <person name="Osman S."/>
            <person name="Markiewicz E."/>
            <person name="Oyono O.L."/>
            <person name="Patti C."/>
            <person name="Phunkhang P."/>
            <person name="Pierre F."/>
            <person name="Priest M."/>
            <person name="Raghuraman S."/>
            <person name="Rege F."/>
            <person name="Reyes R."/>
            <person name="Rise C."/>
            <person name="Rogov P."/>
            <person name="Ross K."/>
            <person name="Ryan E."/>
            <person name="Settipalli S."/>
            <person name="Shea T."/>
            <person name="Sherpa N."/>
            <person name="Shi L."/>
            <person name="Shih D."/>
            <person name="Sparrow T."/>
            <person name="Spaulding J."/>
            <person name="Stalker J."/>
            <person name="Stange-Thomann N."/>
            <person name="Stavropoulos S."/>
            <person name="Stone C."/>
            <person name="Strader C."/>
            <person name="Tesfaye S."/>
            <person name="Thomson T."/>
            <person name="Thoulutsang Y."/>
            <person name="Thoulutsang D."/>
            <person name="Topham K."/>
            <person name="Topping I."/>
            <person name="Tsamla T."/>
            <person name="Vassiliev H."/>
            <person name="Vo A."/>
            <person name="Wangchuk T."/>
            <person name="Wangdi T."/>
            <person name="Weiand M."/>
            <person name="Wilkinson J."/>
            <person name="Wilson A."/>
            <person name="Yadav S."/>
            <person name="Young G."/>
            <person name="Yu Q."/>
            <person name="Zembek L."/>
            <person name="Zhong D."/>
            <person name="Zimmer A."/>
            <person name="Zwirko Z."/>
            <person name="Jaffe D.B."/>
            <person name="Alvarez P."/>
            <person name="Brockman W."/>
            <person name="Butler J."/>
            <person name="Chin C."/>
            <person name="Gnerre S."/>
            <person name="Grabherr M."/>
            <person name="Kleber M."/>
            <person name="Mauceli E."/>
            <person name="MacCallum I."/>
        </authorList>
    </citation>
    <scope>NUCLEOTIDE SEQUENCE [LARGE SCALE GENOMIC DNA]</scope>
    <source>
        <strain evidence="17">Tucson 14024-0371.13</strain>
    </source>
</reference>
<dbReference type="Gene3D" id="2.40.10.10">
    <property type="entry name" value="Trypsin-like serine proteases"/>
    <property type="match status" value="2"/>
</dbReference>
<comment type="domain">
    <text evidence="12">The clip domain consists of 35-55 residues which are 'knitted' together usually by 3 conserved disulfide bonds forming a clip-like compact structure.</text>
</comment>
<feature type="domain" description="Peptidase S1" evidence="14">
    <location>
        <begin position="140"/>
        <end position="393"/>
    </location>
</feature>
<dbReference type="InterPro" id="IPR043504">
    <property type="entry name" value="Peptidase_S1_PA_chymotrypsin"/>
</dbReference>
<dbReference type="STRING" id="7217.B3LYY3"/>
<dbReference type="CDD" id="cd00190">
    <property type="entry name" value="Tryp_SPc"/>
    <property type="match status" value="1"/>
</dbReference>
<evidence type="ECO:0000256" key="6">
    <source>
        <dbReference type="ARBA" id="ARBA00022837"/>
    </source>
</evidence>
<evidence type="ECO:0000256" key="13">
    <source>
        <dbReference type="SAM" id="MobiDB-lite"/>
    </source>
</evidence>
<dbReference type="SMR" id="B3LYY3"/>
<dbReference type="InterPro" id="IPR018114">
    <property type="entry name" value="TRYPSIN_HIS"/>
</dbReference>
<dbReference type="FunCoup" id="B3LYY3">
    <property type="interactions" value="45"/>
</dbReference>
<dbReference type="PANTHER" id="PTHR24256">
    <property type="entry name" value="TRYPTASE-RELATED"/>
    <property type="match status" value="1"/>
</dbReference>
<dbReference type="HOGENOM" id="CLU_006842_0_3_1"/>
<dbReference type="SMART" id="SM00020">
    <property type="entry name" value="Tryp_SPc"/>
    <property type="match status" value="1"/>
</dbReference>
<organism evidence="16 17">
    <name type="scientific">Drosophila ananassae</name>
    <name type="common">Fruit fly</name>
    <dbReference type="NCBI Taxonomy" id="7217"/>
    <lineage>
        <taxon>Eukaryota</taxon>
        <taxon>Metazoa</taxon>
        <taxon>Ecdysozoa</taxon>
        <taxon>Arthropoda</taxon>
        <taxon>Hexapoda</taxon>
        <taxon>Insecta</taxon>
        <taxon>Pterygota</taxon>
        <taxon>Neoptera</taxon>
        <taxon>Endopterygota</taxon>
        <taxon>Diptera</taxon>
        <taxon>Brachycera</taxon>
        <taxon>Muscomorpha</taxon>
        <taxon>Ephydroidea</taxon>
        <taxon>Drosophilidae</taxon>
        <taxon>Drosophila</taxon>
        <taxon>Sophophora</taxon>
    </lineage>
</organism>
<feature type="domain" description="Clip" evidence="15">
    <location>
        <begin position="32"/>
        <end position="86"/>
    </location>
</feature>
<dbReference type="SUPFAM" id="SSF50494">
    <property type="entry name" value="Trypsin-like serine proteases"/>
    <property type="match status" value="1"/>
</dbReference>
<keyword evidence="8" id="KW-1015">Disulfide bond</keyword>
<dbReference type="PRINTS" id="PR00722">
    <property type="entry name" value="CHYMOTRYPSIN"/>
</dbReference>
<keyword evidence="2" id="KW-0479">Metal-binding</keyword>
<dbReference type="PROSITE" id="PS50240">
    <property type="entry name" value="TRYPSIN_DOM"/>
    <property type="match status" value="1"/>
</dbReference>
<dbReference type="MEROPS" id="S01.203"/>
<dbReference type="GO" id="GO:0035006">
    <property type="term" value="P:melanization defense response"/>
    <property type="evidence" value="ECO:0007669"/>
    <property type="project" value="EnsemblMetazoa"/>
</dbReference>
<dbReference type="InterPro" id="IPR001254">
    <property type="entry name" value="Trypsin_dom"/>
</dbReference>
<evidence type="ECO:0000256" key="5">
    <source>
        <dbReference type="ARBA" id="ARBA00022825"/>
    </source>
</evidence>
<dbReference type="InterPro" id="IPR033116">
    <property type="entry name" value="TRYPSIN_SER"/>
</dbReference>
<feature type="signal peptide" evidence="12">
    <location>
        <begin position="1"/>
        <end position="29"/>
    </location>
</feature>
<dbReference type="PhylomeDB" id="B3LYY3"/>
<evidence type="ECO:0000259" key="15">
    <source>
        <dbReference type="PROSITE" id="PS51888"/>
    </source>
</evidence>
<keyword evidence="17" id="KW-1185">Reference proteome</keyword>
<dbReference type="Proteomes" id="UP000007801">
    <property type="component" value="Unassembled WGS sequence"/>
</dbReference>
<dbReference type="InterPro" id="IPR001314">
    <property type="entry name" value="Peptidase_S1A"/>
</dbReference>
<dbReference type="InterPro" id="IPR009003">
    <property type="entry name" value="Peptidase_S1_PA"/>
</dbReference>
<evidence type="ECO:0000313" key="16">
    <source>
        <dbReference type="EMBL" id="EDV41857.1"/>
    </source>
</evidence>
<dbReference type="EC" id="3.4.21.-" evidence="11"/>
<dbReference type="AlphaFoldDB" id="B3LYY3"/>
<dbReference type="OrthoDB" id="9028152at2759"/>
<dbReference type="GeneID" id="6500465"/>
<dbReference type="Gene3D" id="3.30.1640.30">
    <property type="match status" value="1"/>
</dbReference>
<evidence type="ECO:0000256" key="1">
    <source>
        <dbReference type="ARBA" id="ARBA00022670"/>
    </source>
</evidence>
<keyword evidence="9" id="KW-0325">Glycoprotein</keyword>
<dbReference type="InterPro" id="IPR022700">
    <property type="entry name" value="CLIP"/>
</dbReference>
<dbReference type="GO" id="GO:0035008">
    <property type="term" value="P:positive regulation of melanization defense response"/>
    <property type="evidence" value="ECO:0007669"/>
    <property type="project" value="EnsemblMetazoa"/>
</dbReference>
<keyword evidence="7" id="KW-0865">Zymogen</keyword>
<dbReference type="PROSITE" id="PS00134">
    <property type="entry name" value="TRYPSIN_HIS"/>
    <property type="match status" value="1"/>
</dbReference>
<dbReference type="FunFam" id="2.40.10.10:FF:000084">
    <property type="entry name" value="Serine protease easter"/>
    <property type="match status" value="1"/>
</dbReference>
<evidence type="ECO:0000256" key="3">
    <source>
        <dbReference type="ARBA" id="ARBA00022729"/>
    </source>
</evidence>
<evidence type="ECO:0000256" key="4">
    <source>
        <dbReference type="ARBA" id="ARBA00022801"/>
    </source>
</evidence>
<dbReference type="GO" id="GO:0050830">
    <property type="term" value="P:defense response to Gram-positive bacterium"/>
    <property type="evidence" value="ECO:0007669"/>
    <property type="project" value="EnsemblMetazoa"/>
</dbReference>
<dbReference type="GO" id="GO:0006508">
    <property type="term" value="P:proteolysis"/>
    <property type="evidence" value="ECO:0007669"/>
    <property type="project" value="UniProtKB-KW"/>
</dbReference>
<evidence type="ECO:0000313" key="17">
    <source>
        <dbReference type="Proteomes" id="UP000007801"/>
    </source>
</evidence>
<keyword evidence="5 11" id="KW-0720">Serine protease</keyword>
<name>B3LYY3_DROAN</name>
<evidence type="ECO:0000256" key="9">
    <source>
        <dbReference type="ARBA" id="ARBA00023180"/>
    </source>
</evidence>
<evidence type="ECO:0000256" key="10">
    <source>
        <dbReference type="ARBA" id="ARBA00024195"/>
    </source>
</evidence>
<dbReference type="Pfam" id="PF00089">
    <property type="entry name" value="Trypsin"/>
    <property type="match status" value="1"/>
</dbReference>
<evidence type="ECO:0000256" key="7">
    <source>
        <dbReference type="ARBA" id="ARBA00023145"/>
    </source>
</evidence>
<evidence type="ECO:0000256" key="8">
    <source>
        <dbReference type="ARBA" id="ARBA00023157"/>
    </source>
</evidence>
<keyword evidence="3 12" id="KW-0732">Signal</keyword>
<dbReference type="PROSITE" id="PS00135">
    <property type="entry name" value="TRYPSIN_SER"/>
    <property type="match status" value="1"/>
</dbReference>
<keyword evidence="1 11" id="KW-0645">Protease</keyword>
<dbReference type="EMBL" id="CH902617">
    <property type="protein sequence ID" value="EDV41857.1"/>
    <property type="molecule type" value="Genomic_DNA"/>
</dbReference>
<dbReference type="CTD" id="121340"/>
<dbReference type="GO" id="GO:0004252">
    <property type="term" value="F:serine-type endopeptidase activity"/>
    <property type="evidence" value="ECO:0007669"/>
    <property type="project" value="UniProtKB-UniRule"/>
</dbReference>
<keyword evidence="12" id="KW-0964">Secreted</keyword>
<keyword evidence="4 11" id="KW-0378">Hydrolase</keyword>
<sequence length="394" mass="43563">MKSTLRIGDFGVFLVTCLLLFTVLKTVQAQQSCRNPNQNRGTCVSIYDCPSLFSVVQQSPLTSEDRNFLLTSRCYNGVGRQPLVCCTNDRGFGVQETTPRPPPVTPTPARNNGGQPGQQGQGNLLPSPPNCGPNSFMNKIYNGNDTALDEFVWMVLLEYVDRTGRRELSCGGSLINNRYVLTAAHCVTGDVLREVGSLTTVRLGEYDTSKDLDCIDNNCNQPIIERGIEETIVHPNYDPVNKDRTHDIALLRLDPPVLLNEYIQPVCLPLVSTRQAINTGELLVVSGWGRTTTSRKSTIKQKLNLAINDPATCRRKFATRNINLSDSQLCAGGEFYKDSCDGDSGGPLMREGFNHAWYQEGVVSFGNRCGLEGWPGVYTRVSDYVDWILATIRP</sequence>
<dbReference type="Pfam" id="PF12032">
    <property type="entry name" value="CLIP"/>
    <property type="match status" value="1"/>
</dbReference>
<dbReference type="eggNOG" id="KOG3627">
    <property type="taxonomic scope" value="Eukaryota"/>
</dbReference>
<dbReference type="SMART" id="SM00680">
    <property type="entry name" value="CLIP"/>
    <property type="match status" value="1"/>
</dbReference>
<dbReference type="OMA" id="MRRAYDQ"/>
<keyword evidence="6" id="KW-0106">Calcium</keyword>
<dbReference type="FunFam" id="3.30.1640.30:FF:000001">
    <property type="entry name" value="Serine protease 7"/>
    <property type="match status" value="1"/>
</dbReference>
<evidence type="ECO:0000256" key="12">
    <source>
        <dbReference type="RuleBase" id="RU366078"/>
    </source>
</evidence>